<evidence type="ECO:0000256" key="8">
    <source>
        <dbReference type="ARBA" id="ARBA00037998"/>
    </source>
</evidence>
<organism evidence="10">
    <name type="scientific">bioreactor metagenome</name>
    <dbReference type="NCBI Taxonomy" id="1076179"/>
    <lineage>
        <taxon>unclassified sequences</taxon>
        <taxon>metagenomes</taxon>
        <taxon>ecological metagenomes</taxon>
    </lineage>
</organism>
<sequence>MSTLLQLLLRSLETGGVYALAALGIIIIYRTSNITHFAQGSMGMFNSFVVTFFWGSMGLPLVLAVLAGMVSAIISGFMVDFFIIRHTKRVSPVAKQIITLGLIMIFLGVAPMIFGVDPLRLPKFIESGDLRIGGASISYNGMLNILLGFFIMLGLFYLLQKTKMGLAIRTTASNEMTARLMGVPTRQVTLFAWALAAMLGCLAGVMIAPTTSVTVNLMDGVQVNALIACVLGGFQTFYGPVLGAYIIGIGKNLLVYYVNSVWGEQLLYLLILLFLVVRPNGLVGRKLVKKV</sequence>
<dbReference type="GO" id="GO:0005886">
    <property type="term" value="C:plasma membrane"/>
    <property type="evidence" value="ECO:0007669"/>
    <property type="project" value="UniProtKB-SubCell"/>
</dbReference>
<protein>
    <submittedName>
        <fullName evidence="10">High-affinity branched-chain amino acid transport system permease protein LivH</fullName>
    </submittedName>
</protein>
<evidence type="ECO:0000256" key="3">
    <source>
        <dbReference type="ARBA" id="ARBA00022475"/>
    </source>
</evidence>
<evidence type="ECO:0000256" key="1">
    <source>
        <dbReference type="ARBA" id="ARBA00004651"/>
    </source>
</evidence>
<feature type="transmembrane region" description="Helical" evidence="9">
    <location>
        <begin position="221"/>
        <end position="247"/>
    </location>
</feature>
<keyword evidence="6 9" id="KW-1133">Transmembrane helix</keyword>
<dbReference type="InterPro" id="IPR052157">
    <property type="entry name" value="BCAA_transport_permease"/>
</dbReference>
<feature type="transmembrane region" description="Helical" evidence="9">
    <location>
        <begin position="254"/>
        <end position="277"/>
    </location>
</feature>
<dbReference type="InterPro" id="IPR001851">
    <property type="entry name" value="ABC_transp_permease"/>
</dbReference>
<dbReference type="Pfam" id="PF02653">
    <property type="entry name" value="BPD_transp_2"/>
    <property type="match status" value="1"/>
</dbReference>
<dbReference type="PANTHER" id="PTHR11795">
    <property type="entry name" value="BRANCHED-CHAIN AMINO ACID TRANSPORT SYSTEM PERMEASE PROTEIN LIVH"/>
    <property type="match status" value="1"/>
</dbReference>
<feature type="transmembrane region" description="Helical" evidence="9">
    <location>
        <begin position="96"/>
        <end position="116"/>
    </location>
</feature>
<accession>A0A644Z7Q7</accession>
<feature type="transmembrane region" description="Helical" evidence="9">
    <location>
        <begin position="61"/>
        <end position="84"/>
    </location>
</feature>
<keyword evidence="4 9" id="KW-0812">Transmembrane</keyword>
<proteinExistence type="inferred from homology"/>
<feature type="transmembrane region" description="Helical" evidence="9">
    <location>
        <begin position="136"/>
        <end position="159"/>
    </location>
</feature>
<name>A0A644Z7Q7_9ZZZZ</name>
<comment type="subcellular location">
    <subcellularLocation>
        <location evidence="1">Cell membrane</location>
        <topology evidence="1">Multi-pass membrane protein</topology>
    </subcellularLocation>
</comment>
<keyword evidence="7 9" id="KW-0472">Membrane</keyword>
<keyword evidence="2" id="KW-0813">Transport</keyword>
<dbReference type="GO" id="GO:0022857">
    <property type="term" value="F:transmembrane transporter activity"/>
    <property type="evidence" value="ECO:0007669"/>
    <property type="project" value="InterPro"/>
</dbReference>
<feature type="transmembrane region" description="Helical" evidence="9">
    <location>
        <begin position="188"/>
        <end position="209"/>
    </location>
</feature>
<reference evidence="10" key="1">
    <citation type="submission" date="2019-08" db="EMBL/GenBank/DDBJ databases">
        <authorList>
            <person name="Kucharzyk K."/>
            <person name="Murdoch R.W."/>
            <person name="Higgins S."/>
            <person name="Loffler F."/>
        </authorList>
    </citation>
    <scope>NUCLEOTIDE SEQUENCE</scope>
</reference>
<dbReference type="AlphaFoldDB" id="A0A644Z7Q7"/>
<evidence type="ECO:0000256" key="2">
    <source>
        <dbReference type="ARBA" id="ARBA00022448"/>
    </source>
</evidence>
<comment type="caution">
    <text evidence="10">The sequence shown here is derived from an EMBL/GenBank/DDBJ whole genome shotgun (WGS) entry which is preliminary data.</text>
</comment>
<comment type="similarity">
    <text evidence="8">Belongs to the binding-protein-dependent transport system permease family. LivHM subfamily.</text>
</comment>
<evidence type="ECO:0000256" key="6">
    <source>
        <dbReference type="ARBA" id="ARBA00022989"/>
    </source>
</evidence>
<evidence type="ECO:0000256" key="5">
    <source>
        <dbReference type="ARBA" id="ARBA00022970"/>
    </source>
</evidence>
<dbReference type="CDD" id="cd06582">
    <property type="entry name" value="TM_PBP1_LivH_like"/>
    <property type="match status" value="1"/>
</dbReference>
<dbReference type="PANTHER" id="PTHR11795:SF450">
    <property type="entry name" value="ABC TRANSPORTER PERMEASE PROTEIN"/>
    <property type="match status" value="1"/>
</dbReference>
<keyword evidence="5" id="KW-0029">Amino-acid transport</keyword>
<feature type="transmembrane region" description="Helical" evidence="9">
    <location>
        <begin position="12"/>
        <end position="29"/>
    </location>
</feature>
<keyword evidence="3" id="KW-1003">Cell membrane</keyword>
<evidence type="ECO:0000313" key="10">
    <source>
        <dbReference type="EMBL" id="MPM36318.1"/>
    </source>
</evidence>
<gene>
    <name evidence="10" type="primary">livH_45</name>
    <name evidence="10" type="ORF">SDC9_82913</name>
</gene>
<dbReference type="GO" id="GO:0006865">
    <property type="term" value="P:amino acid transport"/>
    <property type="evidence" value="ECO:0007669"/>
    <property type="project" value="UniProtKB-KW"/>
</dbReference>
<evidence type="ECO:0000256" key="9">
    <source>
        <dbReference type="SAM" id="Phobius"/>
    </source>
</evidence>
<dbReference type="EMBL" id="VSSQ01007568">
    <property type="protein sequence ID" value="MPM36318.1"/>
    <property type="molecule type" value="Genomic_DNA"/>
</dbReference>
<evidence type="ECO:0000256" key="4">
    <source>
        <dbReference type="ARBA" id="ARBA00022692"/>
    </source>
</evidence>
<evidence type="ECO:0000256" key="7">
    <source>
        <dbReference type="ARBA" id="ARBA00023136"/>
    </source>
</evidence>